<comment type="function">
    <text evidence="10">Acts as a component of the essential kinetochore-associated NDC80 complex, which is required for chromosome segregation and spindle checkpoint activity.</text>
</comment>
<evidence type="ECO:0000256" key="1">
    <source>
        <dbReference type="ARBA" id="ARBA00007050"/>
    </source>
</evidence>
<feature type="coiled-coil region" evidence="11">
    <location>
        <begin position="411"/>
        <end position="445"/>
    </location>
</feature>
<evidence type="ECO:0000256" key="12">
    <source>
        <dbReference type="SAM" id="MobiDB-lite"/>
    </source>
</evidence>
<dbReference type="GO" id="GO:0051301">
    <property type="term" value="P:cell division"/>
    <property type="evidence" value="ECO:0007669"/>
    <property type="project" value="UniProtKB-UniRule"/>
</dbReference>
<comment type="caution">
    <text evidence="14">The sequence shown here is derived from an EMBL/GenBank/DDBJ whole genome shotgun (WGS) entry which is preliminary data.</text>
</comment>
<sequence length="703" mass="77758">MAESRRRTLAASGSSSGIPIPASASRPTGNLRASLAPNQLNPRQSLAPSRTARPSVAFGQSASSQDTFNLPNSQGSQLFSQGHGGPPPREAPMTASRNNMYSSLGGGLGTMSVGRTGTLKSSMQQSSNQPYAPPSERRSSTYRRSTLNAPATTSTPGALASTLTSFEKDPRNSRSLETRKRYAADIVQFLSARNYLPGADEKTLMTPTGSQFIAMFKFIIGVYDPAISFEVKGKTFNDLVVPILKSVGYPFANSITKSHLQAAGSQQSWPNMLAMLHWLVQSIENSEQAFISSTELQMPAFDLAHEQGQEVVNHAWLDYISSIYPKFLVKDLNEDDTADELDVFFTRLETSRREQRARVAELEEEGSALQKEWDSLNATPDPIIALQDSLKKIDNDKIKFNTFTKACTDRRESSKAQLAAAQRAKEELQKERLAKQSQLEQLKKLVAAQGMTPIEIQHMTTERSTLQKQTADINKKSTLVLQRSYALEIDLQKQLNSASNVCTVYEAKATALGLLPGPTEGYEHVDFSQEINGAIDNPVPDCTTSVKPAIAALRNRTRMEVSRLNGEDVVMEEKITRVNEAIAELKEIVEGNEAELDQAERDNGDLKETVATEFATMNAELERLQSQVNHLQHTMGHTLAVAEWRYDQRVLEKMQAIEETTELRRVNSAALETALDSLFTYKEHIVEQTCKLDQLAEEYLASI</sequence>
<dbReference type="InterPro" id="IPR005550">
    <property type="entry name" value="Kinetochore_Ndc80"/>
</dbReference>
<dbReference type="PANTHER" id="PTHR10643:SF2">
    <property type="entry name" value="KINETOCHORE PROTEIN NDC80 HOMOLOG"/>
    <property type="match status" value="1"/>
</dbReference>
<comment type="similarity">
    <text evidence="1 10">Belongs to the NDC80/HEC1 family.</text>
</comment>
<evidence type="ECO:0000256" key="11">
    <source>
        <dbReference type="SAM" id="Coils"/>
    </source>
</evidence>
<feature type="region of interest" description="Disordered" evidence="12">
    <location>
        <begin position="1"/>
        <end position="158"/>
    </location>
</feature>
<evidence type="ECO:0000313" key="15">
    <source>
        <dbReference type="Proteomes" id="UP000193467"/>
    </source>
</evidence>
<dbReference type="InterPro" id="IPR038273">
    <property type="entry name" value="Ndc80_sf"/>
</dbReference>
<dbReference type="Pfam" id="PF03801">
    <property type="entry name" value="Ndc80_HEC"/>
    <property type="match status" value="1"/>
</dbReference>
<proteinExistence type="inferred from homology"/>
<evidence type="ECO:0000256" key="5">
    <source>
        <dbReference type="ARBA" id="ARBA00022838"/>
    </source>
</evidence>
<feature type="domain" description="Kinetochore protein Ndc80 CH" evidence="13">
    <location>
        <begin position="137"/>
        <end position="286"/>
    </location>
</feature>
<feature type="compositionally biased region" description="Polar residues" evidence="12">
    <location>
        <begin position="147"/>
        <end position="158"/>
    </location>
</feature>
<dbReference type="GO" id="GO:0051315">
    <property type="term" value="P:attachment of mitotic spindle microtubules to kinetochore"/>
    <property type="evidence" value="ECO:0007669"/>
    <property type="project" value="UniProtKB-UniRule"/>
</dbReference>
<comment type="subunit">
    <text evidence="10">Component of the NDC80 complex.</text>
</comment>
<gene>
    <name evidence="14" type="ORF">BCR35DRAFT_302156</name>
</gene>
<name>A0A1Y2FW48_9BASI</name>
<evidence type="ECO:0000256" key="6">
    <source>
        <dbReference type="ARBA" id="ARBA00023054"/>
    </source>
</evidence>
<keyword evidence="6 11" id="KW-0175">Coiled coil</keyword>
<keyword evidence="2 10" id="KW-0158">Chromosome</keyword>
<dbReference type="InParanoid" id="A0A1Y2FW48"/>
<reference evidence="14 15" key="1">
    <citation type="submission" date="2016-07" db="EMBL/GenBank/DDBJ databases">
        <title>Pervasive Adenine N6-methylation of Active Genes in Fungi.</title>
        <authorList>
            <consortium name="DOE Joint Genome Institute"/>
            <person name="Mondo S.J."/>
            <person name="Dannebaum R.O."/>
            <person name="Kuo R.C."/>
            <person name="Labutti K."/>
            <person name="Haridas S."/>
            <person name="Kuo A."/>
            <person name="Salamov A."/>
            <person name="Ahrendt S.R."/>
            <person name="Lipzen A."/>
            <person name="Sullivan W."/>
            <person name="Andreopoulos W.B."/>
            <person name="Clum A."/>
            <person name="Lindquist E."/>
            <person name="Daum C."/>
            <person name="Ramamoorthy G.K."/>
            <person name="Gryganskyi A."/>
            <person name="Culley D."/>
            <person name="Magnuson J.K."/>
            <person name="James T.Y."/>
            <person name="O'Malley M.A."/>
            <person name="Stajich J.E."/>
            <person name="Spatafora J.W."/>
            <person name="Visel A."/>
            <person name="Grigoriev I.V."/>
        </authorList>
    </citation>
    <scope>NUCLEOTIDE SEQUENCE [LARGE SCALE GENOMIC DNA]</scope>
    <source>
        <strain evidence="14 15">62-1032</strain>
    </source>
</reference>
<protein>
    <recommendedName>
        <fullName evidence="10">Kinetochore protein NDC80</fullName>
    </recommendedName>
</protein>
<dbReference type="OrthoDB" id="7459479at2759"/>
<evidence type="ECO:0000256" key="8">
    <source>
        <dbReference type="ARBA" id="ARBA00023306"/>
    </source>
</evidence>
<evidence type="ECO:0000256" key="2">
    <source>
        <dbReference type="ARBA" id="ARBA00022454"/>
    </source>
</evidence>
<comment type="subcellular location">
    <subcellularLocation>
        <location evidence="10">Chromosome</location>
        <location evidence="10">Centromere</location>
        <location evidence="10">Kinetochore</location>
    </subcellularLocation>
    <subcellularLocation>
        <location evidence="10">Nucleus</location>
    </subcellularLocation>
</comment>
<feature type="compositionally biased region" description="Polar residues" evidence="12">
    <location>
        <begin position="113"/>
        <end position="130"/>
    </location>
</feature>
<feature type="compositionally biased region" description="Low complexity" evidence="12">
    <location>
        <begin position="10"/>
        <end position="25"/>
    </location>
</feature>
<dbReference type="PANTHER" id="PTHR10643">
    <property type="entry name" value="KINETOCHORE PROTEIN NDC80"/>
    <property type="match status" value="1"/>
</dbReference>
<dbReference type="InterPro" id="IPR055260">
    <property type="entry name" value="Ndc80_CH"/>
</dbReference>
<dbReference type="GO" id="GO:0031262">
    <property type="term" value="C:Ndc80 complex"/>
    <property type="evidence" value="ECO:0007669"/>
    <property type="project" value="UniProtKB-UniRule"/>
</dbReference>
<feature type="compositionally biased region" description="Polar residues" evidence="12">
    <location>
        <begin position="58"/>
        <end position="80"/>
    </location>
</feature>
<keyword evidence="3 10" id="KW-0132">Cell division</keyword>
<keyword evidence="4 10" id="KW-0498">Mitosis</keyword>
<dbReference type="GO" id="GO:0005634">
    <property type="term" value="C:nucleus"/>
    <property type="evidence" value="ECO:0007669"/>
    <property type="project" value="UniProtKB-SubCell"/>
</dbReference>
<accession>A0A1Y2FW48</accession>
<evidence type="ECO:0000313" key="14">
    <source>
        <dbReference type="EMBL" id="ORY87406.1"/>
    </source>
</evidence>
<evidence type="ECO:0000256" key="7">
    <source>
        <dbReference type="ARBA" id="ARBA00023242"/>
    </source>
</evidence>
<feature type="coiled-coil region" evidence="11">
    <location>
        <begin position="345"/>
        <end position="379"/>
    </location>
</feature>
<keyword evidence="9 10" id="KW-0137">Centromere</keyword>
<keyword evidence="8 10" id="KW-0131">Cell cycle</keyword>
<dbReference type="Proteomes" id="UP000193467">
    <property type="component" value="Unassembled WGS sequence"/>
</dbReference>
<evidence type="ECO:0000256" key="9">
    <source>
        <dbReference type="ARBA" id="ARBA00023328"/>
    </source>
</evidence>
<evidence type="ECO:0000256" key="3">
    <source>
        <dbReference type="ARBA" id="ARBA00022618"/>
    </source>
</evidence>
<organism evidence="14 15">
    <name type="scientific">Leucosporidium creatinivorum</name>
    <dbReference type="NCBI Taxonomy" id="106004"/>
    <lineage>
        <taxon>Eukaryota</taxon>
        <taxon>Fungi</taxon>
        <taxon>Dikarya</taxon>
        <taxon>Basidiomycota</taxon>
        <taxon>Pucciniomycotina</taxon>
        <taxon>Microbotryomycetes</taxon>
        <taxon>Leucosporidiales</taxon>
        <taxon>Leucosporidium</taxon>
    </lineage>
</organism>
<feature type="compositionally biased region" description="Polar residues" evidence="12">
    <location>
        <begin position="36"/>
        <end position="48"/>
    </location>
</feature>
<feature type="coiled-coil region" evidence="11">
    <location>
        <begin position="575"/>
        <end position="634"/>
    </location>
</feature>
<keyword evidence="7 10" id="KW-0539">Nucleus</keyword>
<keyword evidence="15" id="KW-1185">Reference proteome</keyword>
<dbReference type="FunCoup" id="A0A1Y2FW48">
    <property type="interactions" value="195"/>
</dbReference>
<evidence type="ECO:0000259" key="13">
    <source>
        <dbReference type="Pfam" id="PF03801"/>
    </source>
</evidence>
<dbReference type="STRING" id="106004.A0A1Y2FW48"/>
<dbReference type="AlphaFoldDB" id="A0A1Y2FW48"/>
<dbReference type="EMBL" id="MCGR01000013">
    <property type="protein sequence ID" value="ORY87406.1"/>
    <property type="molecule type" value="Genomic_DNA"/>
</dbReference>
<evidence type="ECO:0000256" key="10">
    <source>
        <dbReference type="RuleBase" id="RU368072"/>
    </source>
</evidence>
<keyword evidence="5 10" id="KW-0995">Kinetochore</keyword>
<evidence type="ECO:0000256" key="4">
    <source>
        <dbReference type="ARBA" id="ARBA00022776"/>
    </source>
</evidence>
<dbReference type="Gene3D" id="1.10.418.30">
    <property type="entry name" value="Ncd80 complex, Ncd80 subunit"/>
    <property type="match status" value="1"/>
</dbReference>